<dbReference type="EMBL" id="PQFF01000462">
    <property type="protein sequence ID" value="RHZ48692.1"/>
    <property type="molecule type" value="Genomic_DNA"/>
</dbReference>
<feature type="transmembrane region" description="Helical" evidence="13">
    <location>
        <begin position="661"/>
        <end position="681"/>
    </location>
</feature>
<evidence type="ECO:0000256" key="2">
    <source>
        <dbReference type="ARBA" id="ARBA00004687"/>
    </source>
</evidence>
<dbReference type="InterPro" id="IPR037675">
    <property type="entry name" value="PIG-O_N"/>
</dbReference>
<feature type="transmembrane region" description="Helical" evidence="13">
    <location>
        <begin position="998"/>
        <end position="1023"/>
    </location>
</feature>
<dbReference type="GO" id="GO:0006506">
    <property type="term" value="P:GPI anchor biosynthetic process"/>
    <property type="evidence" value="ECO:0007669"/>
    <property type="project" value="UniProtKB-UniPathway"/>
</dbReference>
<dbReference type="InterPro" id="IPR017850">
    <property type="entry name" value="Alkaline_phosphatase_core_sf"/>
</dbReference>
<comment type="pathway">
    <text evidence="2">Glycolipid biosynthesis; glycosylphosphatidylinositol-anchor biosynthesis.</text>
</comment>
<keyword evidence="10" id="KW-0325">Glycoprotein</keyword>
<dbReference type="PANTHER" id="PTHR23071">
    <property type="entry name" value="PHOSPHATIDYLINOSITOL GLYCAN"/>
    <property type="match status" value="1"/>
</dbReference>
<feature type="region of interest" description="Disordered" evidence="12">
    <location>
        <begin position="1"/>
        <end position="28"/>
    </location>
</feature>
<evidence type="ECO:0000259" key="14">
    <source>
        <dbReference type="Pfam" id="PF19316"/>
    </source>
</evidence>
<feature type="region of interest" description="Disordered" evidence="12">
    <location>
        <begin position="118"/>
        <end position="137"/>
    </location>
</feature>
<organism evidence="15 16">
    <name type="scientific">Diversispora epigaea</name>
    <dbReference type="NCBI Taxonomy" id="1348612"/>
    <lineage>
        <taxon>Eukaryota</taxon>
        <taxon>Fungi</taxon>
        <taxon>Fungi incertae sedis</taxon>
        <taxon>Mucoromycota</taxon>
        <taxon>Glomeromycotina</taxon>
        <taxon>Glomeromycetes</taxon>
        <taxon>Diversisporales</taxon>
        <taxon>Diversisporaceae</taxon>
        <taxon>Diversispora</taxon>
    </lineage>
</organism>
<evidence type="ECO:0000256" key="4">
    <source>
        <dbReference type="ARBA" id="ARBA00022502"/>
    </source>
</evidence>
<keyword evidence="9 13" id="KW-0472">Membrane</keyword>
<evidence type="ECO:0000313" key="15">
    <source>
        <dbReference type="EMBL" id="RHZ48692.1"/>
    </source>
</evidence>
<dbReference type="Proteomes" id="UP000266861">
    <property type="component" value="Unassembled WGS sequence"/>
</dbReference>
<evidence type="ECO:0000256" key="6">
    <source>
        <dbReference type="ARBA" id="ARBA00022692"/>
    </source>
</evidence>
<feature type="transmembrane region" description="Helical" evidence="13">
    <location>
        <begin position="1213"/>
        <end position="1233"/>
    </location>
</feature>
<feature type="transmembrane region" description="Helical" evidence="13">
    <location>
        <begin position="826"/>
        <end position="849"/>
    </location>
</feature>
<feature type="transmembrane region" description="Helical" evidence="13">
    <location>
        <begin position="1248"/>
        <end position="1272"/>
    </location>
</feature>
<feature type="compositionally biased region" description="Basic and acidic residues" evidence="12">
    <location>
        <begin position="125"/>
        <end position="135"/>
    </location>
</feature>
<feature type="transmembrane region" description="Helical" evidence="13">
    <location>
        <begin position="583"/>
        <end position="608"/>
    </location>
</feature>
<proteinExistence type="inferred from homology"/>
<keyword evidence="8 13" id="KW-1133">Transmembrane helix</keyword>
<dbReference type="GO" id="GO:0051377">
    <property type="term" value="F:mannose-ethanolamine phosphotransferase activity"/>
    <property type="evidence" value="ECO:0007669"/>
    <property type="project" value="InterPro"/>
</dbReference>
<feature type="transmembrane region" description="Helical" evidence="13">
    <location>
        <begin position="701"/>
        <end position="720"/>
    </location>
</feature>
<feature type="transmembrane region" description="Helical" evidence="13">
    <location>
        <begin position="1168"/>
        <end position="1193"/>
    </location>
</feature>
<feature type="transmembrane region" description="Helical" evidence="13">
    <location>
        <begin position="629"/>
        <end position="649"/>
    </location>
</feature>
<comment type="caution">
    <text evidence="15">The sequence shown here is derived from an EMBL/GenBank/DDBJ whole genome shotgun (WGS) entry which is preliminary data.</text>
</comment>
<evidence type="ECO:0000256" key="8">
    <source>
        <dbReference type="ARBA" id="ARBA00022989"/>
    </source>
</evidence>
<dbReference type="Gene3D" id="3.40.720.10">
    <property type="entry name" value="Alkaline Phosphatase, subunit A"/>
    <property type="match status" value="1"/>
</dbReference>
<feature type="transmembrane region" description="Helical" evidence="13">
    <location>
        <begin position="46"/>
        <end position="67"/>
    </location>
</feature>
<feature type="transmembrane region" description="Helical" evidence="13">
    <location>
        <begin position="1127"/>
        <end position="1148"/>
    </location>
</feature>
<dbReference type="InterPro" id="IPR002591">
    <property type="entry name" value="Phosphodiest/P_Trfase"/>
</dbReference>
<evidence type="ECO:0000256" key="7">
    <source>
        <dbReference type="ARBA" id="ARBA00022824"/>
    </source>
</evidence>
<accession>A0A397GCD9</accession>
<reference evidence="15 16" key="1">
    <citation type="submission" date="2018-08" db="EMBL/GenBank/DDBJ databases">
        <title>Genome and evolution of the arbuscular mycorrhizal fungus Diversispora epigaea (formerly Glomus versiforme) and its bacterial endosymbionts.</title>
        <authorList>
            <person name="Sun X."/>
            <person name="Fei Z."/>
            <person name="Harrison M."/>
        </authorList>
    </citation>
    <scope>NUCLEOTIDE SEQUENCE [LARGE SCALE GENOMIC DNA]</scope>
    <source>
        <strain evidence="15 16">IT104</strain>
    </source>
</reference>
<feature type="region of interest" description="Disordered" evidence="12">
    <location>
        <begin position="953"/>
        <end position="989"/>
    </location>
</feature>
<feature type="domain" description="GPI ethanolamine phosphate transferase 2 C-terminal" evidence="14">
    <location>
        <begin position="1133"/>
        <end position="1267"/>
    </location>
</feature>
<sequence>MAETRSSSSSSLTQKFSSSSKSNKQKKFGTPITTIRNGKIDLQKNITYLIFFCIWIFLIHLGGLYLFTRGFLLTRLVLNNHSECSNPPFPNILFNNNSDNYSYPWKGTIAGQKFAHYQDNQNNHDNNEDNQDNRRNGGRYDSCWYPSNYKKAIIIIIDALRFDFTIPHNAENDNNNNNNDDSENKYYHNKLPIFDFLLRTQPENSLIFQYIADAPTTTLQRLKALTTGTLPTFIDAGSNFAGSAIMEDNMIYQLRKLGKKIAFMGDDTWISLFPKEFEPNMTNPFPSLNVWDLHTVDDGILKLFEPIFQNEGKVGKGKGKEGEDWDVLIAHFLGVDHCGHRYGPDHPAMAEKLQQMNEMINNVTKNIEEDTIVLIMGDHGMDSKGDHGGDSDNEVESALFIYSKKKLMIQDSNYLNILSRIYNKLDKSNTHGIKSFTSKYEGKWRSIPQIDFVPTLSLLLGIPIPFNNLGSLIPEVFLHNNGNDNSVEEKLLNLLNVLRLNSQQVYRYAKEYSMQQSSSADLSTEDLKIMNNMFHKAENEYKLLLKQTIEKNENSTEFLENLENLIVLYMNFLRNTLSICRRIWAQFDLSLMISGISILISSCICIGLHIIQSTKNHSTFNNYVAVRHILVGGSFGAVFARLGLIKFIINKFMIFIDSNNFTTLDIIIFGSSIGSIIGYFIEFSRFGIISLKKKKITSDNLLAIFFLILHSLLFASNSFTIHEDRISLALIQTFGIYTFIKSFRIKDHQLRKRLIVLTITFLIISRISSYSTVCREEQMPYCISTFYASISTTSSSPNVLIILVTLGVIIPFIIRRTLQLSKSYSGIAPIWIDIGLRAGLIMSAAYWVMDNGGEDSNNYSNNNYGENSNNYGENNNNNNNNIITELLMNQSWKWVKNFIVRLAFGLATIVGGIAWMTNPLCLELKMININEEGNKQENGINLSGNRRRIDIATLGTPKTSKSSKSSKSSLQSENSDTSDNSENPQPIITSDKSNSGKVIAILGYGNAFGSSYFIFLTIIYLLLVITQKPMGGIMLSIAICQILCLLEIIDTTRNVYELSNRKKMQNKISRINRINKTNKREKGGGNQRNLGDIDEYIQEIENFSSSDNSNTSGGGGNNNNLIRSTKFIYIVIISLLSTLYFFSTGHQATLSSIQWSTGFIGISEANFTITPILIILNTLASQILFTCSIPLMIFWNITPRSDYPIFYEITKTIMFYLIYQSILTTSSVIWAGIFRRHLMVWKIFVPRFLLGGISLLLVDLVIWIFVLGIGCWKVMNEVTGFFDIHYK</sequence>
<evidence type="ECO:0000256" key="12">
    <source>
        <dbReference type="SAM" id="MobiDB-lite"/>
    </source>
</evidence>
<comment type="similarity">
    <text evidence="3">Belongs to the PIGG/PIGN/PIGO family. PIGO subfamily.</text>
</comment>
<keyword evidence="6 13" id="KW-0812">Transmembrane</keyword>
<keyword evidence="7" id="KW-0256">Endoplasmic reticulum</keyword>
<evidence type="ECO:0000256" key="1">
    <source>
        <dbReference type="ARBA" id="ARBA00004477"/>
    </source>
</evidence>
<dbReference type="InterPro" id="IPR045687">
    <property type="entry name" value="PIGG/GPI7_C"/>
</dbReference>
<evidence type="ECO:0000256" key="3">
    <source>
        <dbReference type="ARBA" id="ARBA00008695"/>
    </source>
</evidence>
<evidence type="ECO:0000256" key="10">
    <source>
        <dbReference type="ARBA" id="ARBA00023180"/>
    </source>
</evidence>
<dbReference type="GO" id="GO:0005789">
    <property type="term" value="C:endoplasmic reticulum membrane"/>
    <property type="evidence" value="ECO:0007669"/>
    <property type="project" value="UniProtKB-SubCell"/>
</dbReference>
<keyword evidence="11" id="KW-0175">Coiled coil</keyword>
<feature type="transmembrane region" description="Helical" evidence="13">
    <location>
        <begin position="726"/>
        <end position="743"/>
    </location>
</feature>
<keyword evidence="4" id="KW-0337">GPI-anchor biosynthesis</keyword>
<dbReference type="PANTHER" id="PTHR23071:SF1">
    <property type="entry name" value="GPI ETHANOLAMINE PHOSPHATE TRANSFERASE 3"/>
    <property type="match status" value="1"/>
</dbReference>
<dbReference type="Pfam" id="PF19316">
    <property type="entry name" value="PIGO_PIGG"/>
    <property type="match status" value="1"/>
</dbReference>
<feature type="compositionally biased region" description="Low complexity" evidence="12">
    <location>
        <begin position="960"/>
        <end position="983"/>
    </location>
</feature>
<feature type="transmembrane region" description="Helical" evidence="13">
    <location>
        <begin position="755"/>
        <end position="773"/>
    </location>
</feature>
<feature type="transmembrane region" description="Helical" evidence="13">
    <location>
        <begin position="1029"/>
        <end position="1049"/>
    </location>
</feature>
<evidence type="ECO:0000256" key="5">
    <source>
        <dbReference type="ARBA" id="ARBA00022679"/>
    </source>
</evidence>
<gene>
    <name evidence="15" type="ORF">Glove_543g52</name>
</gene>
<evidence type="ECO:0000256" key="13">
    <source>
        <dbReference type="SAM" id="Phobius"/>
    </source>
</evidence>
<dbReference type="CDD" id="cd16023">
    <property type="entry name" value="GPI_EPT_3"/>
    <property type="match status" value="1"/>
</dbReference>
<feature type="transmembrane region" description="Helical" evidence="13">
    <location>
        <begin position="898"/>
        <end position="917"/>
    </location>
</feature>
<dbReference type="STRING" id="1348612.A0A397GCD9"/>
<dbReference type="UniPathway" id="UPA00196"/>
<feature type="compositionally biased region" description="Low complexity" evidence="12">
    <location>
        <begin position="1"/>
        <end position="22"/>
    </location>
</feature>
<feature type="coiled-coil region" evidence="11">
    <location>
        <begin position="527"/>
        <end position="565"/>
    </location>
</feature>
<dbReference type="InterPro" id="IPR039524">
    <property type="entry name" value="PIGO/GPI13"/>
</dbReference>
<keyword evidence="5" id="KW-0808">Transferase</keyword>
<dbReference type="Pfam" id="PF01663">
    <property type="entry name" value="Phosphodiest"/>
    <property type="match status" value="1"/>
</dbReference>
<evidence type="ECO:0000256" key="11">
    <source>
        <dbReference type="SAM" id="Coils"/>
    </source>
</evidence>
<evidence type="ECO:0000256" key="9">
    <source>
        <dbReference type="ARBA" id="ARBA00023136"/>
    </source>
</evidence>
<protein>
    <recommendedName>
        <fullName evidence="14">GPI ethanolamine phosphate transferase 2 C-terminal domain-containing protein</fullName>
    </recommendedName>
</protein>
<dbReference type="SUPFAM" id="SSF53649">
    <property type="entry name" value="Alkaline phosphatase-like"/>
    <property type="match status" value="1"/>
</dbReference>
<dbReference type="OrthoDB" id="272139at2759"/>
<evidence type="ECO:0000313" key="16">
    <source>
        <dbReference type="Proteomes" id="UP000266861"/>
    </source>
</evidence>
<keyword evidence="16" id="KW-1185">Reference proteome</keyword>
<comment type="subcellular location">
    <subcellularLocation>
        <location evidence="1">Endoplasmic reticulum membrane</location>
        <topology evidence="1">Multi-pass membrane protein</topology>
    </subcellularLocation>
</comment>
<name>A0A397GCD9_9GLOM</name>
<feature type="transmembrane region" description="Helical" evidence="13">
    <location>
        <begin position="793"/>
        <end position="814"/>
    </location>
</feature>